<gene>
    <name evidence="1" type="ORF">JOS67_16820</name>
</gene>
<sequence>MKKTMLALTGAVIILAGCQDEKPAETSAVEVPQATETEVTTSAEVTTETIDTLPVAEEQVITEETFVDSEHNAQNALDWNGTYKGTLPCADCSGIDMTITLNQDGTYVLEESYQDKQDGQSKSEGQFTWDANGSIVTLTNEDAPNQYFVGENVLMKLDMNGEKVTGDLAPLYNLTKQQ</sequence>
<dbReference type="Gene3D" id="2.40.128.640">
    <property type="match status" value="1"/>
</dbReference>
<evidence type="ECO:0000313" key="2">
    <source>
        <dbReference type="Proteomes" id="UP000596337"/>
    </source>
</evidence>
<dbReference type="PROSITE" id="PS51257">
    <property type="entry name" value="PROKAR_LIPOPROTEIN"/>
    <property type="match status" value="1"/>
</dbReference>
<dbReference type="RefSeq" id="WP_074189815.1">
    <property type="nucleotide sequence ID" value="NZ_CANMIY010000004.1"/>
</dbReference>
<dbReference type="EMBL" id="CP069197">
    <property type="protein sequence ID" value="QRG85310.1"/>
    <property type="molecule type" value="Genomic_DNA"/>
</dbReference>
<evidence type="ECO:0000313" key="1">
    <source>
        <dbReference type="EMBL" id="QRG85310.1"/>
    </source>
</evidence>
<dbReference type="InterPro" id="IPR007298">
    <property type="entry name" value="Cu-R_lipoprotein_NlpE"/>
</dbReference>
<name>A0AA92R995_9VIBR</name>
<dbReference type="Pfam" id="PF04170">
    <property type="entry name" value="NlpE"/>
    <property type="match status" value="1"/>
</dbReference>
<organism evidence="1 2">
    <name type="scientific">Vibrio diabolicus</name>
    <dbReference type="NCBI Taxonomy" id="50719"/>
    <lineage>
        <taxon>Bacteria</taxon>
        <taxon>Pseudomonadati</taxon>
        <taxon>Pseudomonadota</taxon>
        <taxon>Gammaproteobacteria</taxon>
        <taxon>Vibrionales</taxon>
        <taxon>Vibrionaceae</taxon>
        <taxon>Vibrio</taxon>
        <taxon>Vibrio diabolicus subgroup</taxon>
    </lineage>
</organism>
<dbReference type="AlphaFoldDB" id="A0AA92R995"/>
<protein>
    <submittedName>
        <fullName evidence="1">Copper resistance protein NlpE N-terminal domain-containing protein</fullName>
    </submittedName>
</protein>
<accession>A0AA92R995</accession>
<proteinExistence type="predicted"/>
<dbReference type="Proteomes" id="UP000596337">
    <property type="component" value="Chromosome 2"/>
</dbReference>
<reference evidence="1 2" key="1">
    <citation type="submission" date="2021-01" db="EMBL/GenBank/DDBJ databases">
        <title>Characterization of a novel blaVMB-2- harboring plasmid in Vibrio diabolicus.</title>
        <authorList>
            <person name="Liu M."/>
        </authorList>
    </citation>
    <scope>NUCLEOTIDE SEQUENCE [LARGE SCALE GENOMIC DNA]</scope>
    <source>
        <strain evidence="1 2">SLV18</strain>
    </source>
</reference>